<comment type="caution">
    <text evidence="3">The sequence shown here is derived from an EMBL/GenBank/DDBJ whole genome shotgun (WGS) entry which is preliminary data.</text>
</comment>
<dbReference type="Proteomes" id="UP001633002">
    <property type="component" value="Unassembled WGS sequence"/>
</dbReference>
<evidence type="ECO:0000259" key="2">
    <source>
        <dbReference type="PROSITE" id="PS50053"/>
    </source>
</evidence>
<dbReference type="PROSITE" id="PS50053">
    <property type="entry name" value="UBIQUITIN_2"/>
    <property type="match status" value="1"/>
</dbReference>
<accession>A0ABD3GTU1</accession>
<gene>
    <name evidence="3" type="ORF">R1sor_024548</name>
</gene>
<reference evidence="3 4" key="1">
    <citation type="submission" date="2024-09" db="EMBL/GenBank/DDBJ databases">
        <title>Chromosome-scale assembly of Riccia sorocarpa.</title>
        <authorList>
            <person name="Paukszto L."/>
        </authorList>
    </citation>
    <scope>NUCLEOTIDE SEQUENCE [LARGE SCALE GENOMIC DNA]</scope>
    <source>
        <strain evidence="3">LP-2024</strain>
        <tissue evidence="3">Aerial parts of the thallus</tissue>
    </source>
</reference>
<protein>
    <recommendedName>
        <fullName evidence="2">Ubiquitin-like domain-containing protein</fullName>
    </recommendedName>
</protein>
<dbReference type="InterPro" id="IPR000626">
    <property type="entry name" value="Ubiquitin-like_dom"/>
</dbReference>
<dbReference type="PRINTS" id="PR00348">
    <property type="entry name" value="UBIQUITIN"/>
</dbReference>
<feature type="domain" description="Ubiquitin-like" evidence="2">
    <location>
        <begin position="42"/>
        <end position="90"/>
    </location>
</feature>
<organism evidence="3 4">
    <name type="scientific">Riccia sorocarpa</name>
    <dbReference type="NCBI Taxonomy" id="122646"/>
    <lineage>
        <taxon>Eukaryota</taxon>
        <taxon>Viridiplantae</taxon>
        <taxon>Streptophyta</taxon>
        <taxon>Embryophyta</taxon>
        <taxon>Marchantiophyta</taxon>
        <taxon>Marchantiopsida</taxon>
        <taxon>Marchantiidae</taxon>
        <taxon>Marchantiales</taxon>
        <taxon>Ricciaceae</taxon>
        <taxon>Riccia</taxon>
    </lineage>
</organism>
<dbReference type="InterPro" id="IPR029071">
    <property type="entry name" value="Ubiquitin-like_domsf"/>
</dbReference>
<dbReference type="PANTHER" id="PTHR10666">
    <property type="entry name" value="UBIQUITIN"/>
    <property type="match status" value="1"/>
</dbReference>
<dbReference type="EMBL" id="JBJQOH010000007">
    <property type="protein sequence ID" value="KAL3681592.1"/>
    <property type="molecule type" value="Genomic_DNA"/>
</dbReference>
<keyword evidence="4" id="KW-1185">Reference proteome</keyword>
<name>A0ABD3GTU1_9MARC</name>
<evidence type="ECO:0000313" key="4">
    <source>
        <dbReference type="Proteomes" id="UP001633002"/>
    </source>
</evidence>
<evidence type="ECO:0000313" key="3">
    <source>
        <dbReference type="EMBL" id="KAL3681592.1"/>
    </source>
</evidence>
<dbReference type="Pfam" id="PF00240">
    <property type="entry name" value="ubiquitin"/>
    <property type="match status" value="1"/>
</dbReference>
<dbReference type="Gene3D" id="3.10.20.90">
    <property type="entry name" value="Phosphatidylinositol 3-kinase Catalytic Subunit, Chain A, domain 1"/>
    <property type="match status" value="1"/>
</dbReference>
<evidence type="ECO:0000256" key="1">
    <source>
        <dbReference type="ARBA" id="ARBA00022499"/>
    </source>
</evidence>
<dbReference type="InterPro" id="IPR019956">
    <property type="entry name" value="Ubiquitin_dom"/>
</dbReference>
<dbReference type="AlphaFoldDB" id="A0ABD3GTU1"/>
<dbReference type="SUPFAM" id="SSF54236">
    <property type="entry name" value="Ubiquitin-like"/>
    <property type="match status" value="1"/>
</dbReference>
<sequence length="98" mass="11297">MADKLKGMRFRLDFRSVINYVAKTSLEWKLSRSYEVKFEAKLKLALARLTGKTITREVESYDTVDNVKSKIEDKEGIPPDQQRLIFRCQGAGGWKNLA</sequence>
<proteinExistence type="predicted"/>
<dbReference type="InterPro" id="IPR050158">
    <property type="entry name" value="Ubiquitin_ubiquitin-like"/>
</dbReference>
<dbReference type="GO" id="GO:0003729">
    <property type="term" value="F:mRNA binding"/>
    <property type="evidence" value="ECO:0007669"/>
    <property type="project" value="UniProtKB-ARBA"/>
</dbReference>
<keyword evidence="1" id="KW-1017">Isopeptide bond</keyword>